<keyword evidence="12" id="KW-1185">Reference proteome</keyword>
<keyword evidence="9 10" id="KW-0472">Membrane</keyword>
<keyword evidence="3" id="KW-1003">Cell membrane</keyword>
<evidence type="ECO:0000256" key="1">
    <source>
        <dbReference type="ARBA" id="ARBA00004162"/>
    </source>
</evidence>
<evidence type="ECO:0000256" key="5">
    <source>
        <dbReference type="ARBA" id="ARBA00022741"/>
    </source>
</evidence>
<keyword evidence="5" id="KW-0547">Nucleotide-binding</keyword>
<keyword evidence="7" id="KW-0067">ATP-binding</keyword>
<comment type="subcellular location">
    <subcellularLocation>
        <location evidence="1">Cell membrane</location>
        <topology evidence="1">Single-pass membrane protein</topology>
    </subcellularLocation>
</comment>
<dbReference type="GO" id="GO:0005524">
    <property type="term" value="F:ATP binding"/>
    <property type="evidence" value="ECO:0007669"/>
    <property type="project" value="UniProtKB-KW"/>
</dbReference>
<dbReference type="NCBIfam" id="TIGR03919">
    <property type="entry name" value="T7SS_EccB"/>
    <property type="match status" value="1"/>
</dbReference>
<dbReference type="EMBL" id="AP022599">
    <property type="protein sequence ID" value="BBY79901.1"/>
    <property type="molecule type" value="Genomic_DNA"/>
</dbReference>
<gene>
    <name evidence="11" type="ORF">MPUL_10590</name>
</gene>
<feature type="transmembrane region" description="Helical" evidence="10">
    <location>
        <begin position="41"/>
        <end position="64"/>
    </location>
</feature>
<dbReference type="GO" id="GO:0016787">
    <property type="term" value="F:hydrolase activity"/>
    <property type="evidence" value="ECO:0007669"/>
    <property type="project" value="UniProtKB-KW"/>
</dbReference>
<sequence>MARDPTTRLQLSGHRFLVRRMTHALVRGDVRMLDDPLRAQSLSLVAGCVLAVIVIAACAVLAFLGPKNELGAAPIAVVRESGALYVRIDDTMHPTFNLASARLIAGTADTPELVSASAVADAKTGALVGIPGAPHTVAPPLDESESDWTVCQDATATTTVLVGADVEHLDAGRSALVVAGGEGAAATYLLYDGVRARVDLRNPAVVRALRLDGVKPRIVSRVMLAAVPEVPELAVPVIANAGTAGPATLHRLAVGTVVRLPQADSTAYYVVLSDGVQRIGVAAADLIRFTYSAGRRDITTVEPGVIGSVPVVDDLPVGRFPDRGGVADEPVLCVRWKWSASTRSVEHRVLMGNSLPVADLDAVTSLANADDAGVGVDRVYLPRGRAAYVRATGVTGAGADAGTLYYVDGSGVVFGLHDDDAANRLGLSGAPVPAPWPVLASLPRGPGLSVAAASIVRDSLGPPS</sequence>
<evidence type="ECO:0000256" key="6">
    <source>
        <dbReference type="ARBA" id="ARBA00022801"/>
    </source>
</evidence>
<keyword evidence="4 10" id="KW-0812">Transmembrane</keyword>
<evidence type="ECO:0000313" key="11">
    <source>
        <dbReference type="EMBL" id="BBY79901.1"/>
    </source>
</evidence>
<evidence type="ECO:0000256" key="8">
    <source>
        <dbReference type="ARBA" id="ARBA00022989"/>
    </source>
</evidence>
<dbReference type="InterPro" id="IPR042485">
    <property type="entry name" value="T7SS_EccB_R3"/>
</dbReference>
<name>A0A7I7UG74_MYCPV</name>
<dbReference type="PANTHER" id="PTHR40765">
    <property type="entry name" value="ESX-2 SECRETION SYSTEM ATPASE ECCB2"/>
    <property type="match status" value="1"/>
</dbReference>
<keyword evidence="6" id="KW-0378">Hydrolase</keyword>
<dbReference type="InterPro" id="IPR007795">
    <property type="entry name" value="T7SS_EccB"/>
</dbReference>
<reference evidence="11 12" key="1">
    <citation type="journal article" date="2019" name="Emerg. Microbes Infect.">
        <title>Comprehensive subspecies identification of 175 nontuberculous mycobacteria species based on 7547 genomic profiles.</title>
        <authorList>
            <person name="Matsumoto Y."/>
            <person name="Kinjo T."/>
            <person name="Motooka D."/>
            <person name="Nabeya D."/>
            <person name="Jung N."/>
            <person name="Uechi K."/>
            <person name="Horii T."/>
            <person name="Iida T."/>
            <person name="Fujita J."/>
            <person name="Nakamura S."/>
        </authorList>
    </citation>
    <scope>NUCLEOTIDE SEQUENCE [LARGE SCALE GENOMIC DNA]</scope>
    <source>
        <strain evidence="11 12">JCM 6370</strain>
    </source>
</reference>
<dbReference type="Proteomes" id="UP000467252">
    <property type="component" value="Chromosome"/>
</dbReference>
<evidence type="ECO:0000313" key="12">
    <source>
        <dbReference type="Proteomes" id="UP000467252"/>
    </source>
</evidence>
<evidence type="ECO:0000256" key="4">
    <source>
        <dbReference type="ARBA" id="ARBA00022692"/>
    </source>
</evidence>
<evidence type="ECO:0000256" key="3">
    <source>
        <dbReference type="ARBA" id="ARBA00022475"/>
    </source>
</evidence>
<evidence type="ECO:0000256" key="9">
    <source>
        <dbReference type="ARBA" id="ARBA00023136"/>
    </source>
</evidence>
<comment type="similarity">
    <text evidence="2">Belongs to the EccB family.</text>
</comment>
<accession>A0A7I7UG74</accession>
<dbReference type="PANTHER" id="PTHR40765:SF2">
    <property type="entry name" value="ESX-2 SECRETION SYSTEM ATPASE ECCB2"/>
    <property type="match status" value="1"/>
</dbReference>
<evidence type="ECO:0000256" key="10">
    <source>
        <dbReference type="SAM" id="Phobius"/>
    </source>
</evidence>
<organism evidence="11 12">
    <name type="scientific">Mycolicibacterium pulveris</name>
    <name type="common">Mycobacterium pulveris</name>
    <dbReference type="NCBI Taxonomy" id="36813"/>
    <lineage>
        <taxon>Bacteria</taxon>
        <taxon>Bacillati</taxon>
        <taxon>Actinomycetota</taxon>
        <taxon>Actinomycetes</taxon>
        <taxon>Mycobacteriales</taxon>
        <taxon>Mycobacteriaceae</taxon>
        <taxon>Mycolicibacterium</taxon>
    </lineage>
</organism>
<dbReference type="AlphaFoldDB" id="A0A7I7UG74"/>
<dbReference type="Pfam" id="PF05108">
    <property type="entry name" value="T7SS_ESX1_EccB"/>
    <property type="match status" value="1"/>
</dbReference>
<dbReference type="GO" id="GO:0005576">
    <property type="term" value="C:extracellular region"/>
    <property type="evidence" value="ECO:0007669"/>
    <property type="project" value="TreeGrafter"/>
</dbReference>
<keyword evidence="8 10" id="KW-1133">Transmembrane helix</keyword>
<dbReference type="RefSeq" id="WP_163897737.1">
    <property type="nucleotide sequence ID" value="NZ_AP022599.1"/>
</dbReference>
<dbReference type="GO" id="GO:0005886">
    <property type="term" value="C:plasma membrane"/>
    <property type="evidence" value="ECO:0007669"/>
    <property type="project" value="UniProtKB-SubCell"/>
</dbReference>
<dbReference type="Gene3D" id="3.30.2390.20">
    <property type="entry name" value="Type VII secretion system EccB, repeat 1 domain"/>
    <property type="match status" value="1"/>
</dbReference>
<evidence type="ECO:0008006" key="13">
    <source>
        <dbReference type="Google" id="ProtNLM"/>
    </source>
</evidence>
<protein>
    <recommendedName>
        <fullName evidence="13">Type VII secretion protein EccB</fullName>
    </recommendedName>
</protein>
<dbReference type="InterPro" id="IPR044857">
    <property type="entry name" value="T7SS_EccB_R1"/>
</dbReference>
<dbReference type="Gene3D" id="2.40.50.910">
    <property type="entry name" value="Type VII secretion system EccB, repeat 3 domain"/>
    <property type="match status" value="1"/>
</dbReference>
<evidence type="ECO:0000256" key="7">
    <source>
        <dbReference type="ARBA" id="ARBA00022840"/>
    </source>
</evidence>
<evidence type="ECO:0000256" key="2">
    <source>
        <dbReference type="ARBA" id="ARBA00008149"/>
    </source>
</evidence>
<proteinExistence type="inferred from homology"/>